<keyword evidence="1" id="KW-0812">Transmembrane</keyword>
<evidence type="ECO:0000256" key="1">
    <source>
        <dbReference type="SAM" id="Phobius"/>
    </source>
</evidence>
<proteinExistence type="predicted"/>
<reference evidence="2 3" key="1">
    <citation type="submission" date="2017-06" db="EMBL/GenBank/DDBJ databases">
        <authorList>
            <consortium name="Pathogen Informatics"/>
        </authorList>
    </citation>
    <scope>NUCLEOTIDE SEQUENCE [LARGE SCALE GENOMIC DNA]</scope>
    <source>
        <strain evidence="2 3">NCTC12149</strain>
    </source>
</reference>
<evidence type="ECO:0000313" key="2">
    <source>
        <dbReference type="EMBL" id="SNV44825.1"/>
    </source>
</evidence>
<organism evidence="2 3">
    <name type="scientific">Sphingobacterium mizutaii</name>
    <dbReference type="NCBI Taxonomy" id="1010"/>
    <lineage>
        <taxon>Bacteria</taxon>
        <taxon>Pseudomonadati</taxon>
        <taxon>Bacteroidota</taxon>
        <taxon>Sphingobacteriia</taxon>
        <taxon>Sphingobacteriales</taxon>
        <taxon>Sphingobacteriaceae</taxon>
        <taxon>Sphingobacterium</taxon>
    </lineage>
</organism>
<feature type="transmembrane region" description="Helical" evidence="1">
    <location>
        <begin position="12"/>
        <end position="37"/>
    </location>
</feature>
<sequence length="39" mass="4324">MKKSSSMLEVVVFLFIAISIAAFVVYKLSYAIGIYVANH</sequence>
<dbReference type="AlphaFoldDB" id="A0AAJ4X9P2"/>
<dbReference type="KEGG" id="smiz:4412673_01002"/>
<protein>
    <submittedName>
        <fullName evidence="2">Uncharacterized protein</fullName>
    </submittedName>
</protein>
<name>A0AAJ4X9P2_9SPHI</name>
<gene>
    <name evidence="2" type="ORF">SAMEA4412673_01002</name>
</gene>
<keyword evidence="1" id="KW-1133">Transmembrane helix</keyword>
<evidence type="ECO:0000313" key="3">
    <source>
        <dbReference type="Proteomes" id="UP000215355"/>
    </source>
</evidence>
<keyword evidence="1" id="KW-0472">Membrane</keyword>
<dbReference type="EMBL" id="LT906468">
    <property type="protein sequence ID" value="SNV44825.1"/>
    <property type="molecule type" value="Genomic_DNA"/>
</dbReference>
<dbReference type="Proteomes" id="UP000215355">
    <property type="component" value="Chromosome 1"/>
</dbReference>
<accession>A0AAJ4X9P2</accession>